<dbReference type="InterPro" id="IPR056165">
    <property type="entry name" value="Beta-prop_ELP1_2nd"/>
</dbReference>
<comment type="similarity">
    <text evidence="2 6">Belongs to the ELP1/IKA1 family.</text>
</comment>
<dbReference type="STRING" id="13706.A0A1X2H0S3"/>
<dbReference type="OrthoDB" id="40048at2759"/>
<dbReference type="Pfam" id="PF04762">
    <property type="entry name" value="Beta-prop_ELP1_1st"/>
    <property type="match status" value="1"/>
</dbReference>
<dbReference type="SUPFAM" id="SSF82171">
    <property type="entry name" value="DPP6 N-terminal domain-like"/>
    <property type="match status" value="1"/>
</dbReference>
<dbReference type="PANTHER" id="PTHR12747:SF0">
    <property type="entry name" value="ELONGATOR COMPLEX PROTEIN 1"/>
    <property type="match status" value="1"/>
</dbReference>
<dbReference type="InterPro" id="IPR006849">
    <property type="entry name" value="Elp1"/>
</dbReference>
<feature type="domain" description="ELP1 first N-terminal beta-propeller" evidence="8">
    <location>
        <begin position="1"/>
        <end position="363"/>
    </location>
</feature>
<dbReference type="EMBL" id="MCGN01000012">
    <property type="protein sequence ID" value="ORY90584.1"/>
    <property type="molecule type" value="Genomic_DNA"/>
</dbReference>
<dbReference type="GO" id="GO:0005634">
    <property type="term" value="C:nucleus"/>
    <property type="evidence" value="ECO:0007669"/>
    <property type="project" value="UniProtKB-SubCell"/>
</dbReference>
<dbReference type="GO" id="GO:0033588">
    <property type="term" value="C:elongator holoenzyme complex"/>
    <property type="evidence" value="ECO:0007669"/>
    <property type="project" value="InterPro"/>
</dbReference>
<dbReference type="InParanoid" id="A0A1X2H0S3"/>
<evidence type="ECO:0000313" key="14">
    <source>
        <dbReference type="Proteomes" id="UP000242180"/>
    </source>
</evidence>
<dbReference type="Gene3D" id="2.130.10.10">
    <property type="entry name" value="YVTN repeat-like/Quinoprotein amine dehydrogenase"/>
    <property type="match status" value="1"/>
</dbReference>
<dbReference type="PANTHER" id="PTHR12747">
    <property type="entry name" value="ELONGATOR COMPLEX PROTEIN 1"/>
    <property type="match status" value="1"/>
</dbReference>
<dbReference type="PIRSF" id="PIRSF017233">
    <property type="entry name" value="IKAP"/>
    <property type="match status" value="1"/>
</dbReference>
<dbReference type="Pfam" id="PF23936">
    <property type="entry name" value="HB_ELP1"/>
    <property type="match status" value="1"/>
</dbReference>
<evidence type="ECO:0000256" key="5">
    <source>
        <dbReference type="ARBA" id="ARBA00029535"/>
    </source>
</evidence>
<evidence type="ECO:0000256" key="7">
    <source>
        <dbReference type="SAM" id="MobiDB-lite"/>
    </source>
</evidence>
<dbReference type="GO" id="GO:0002926">
    <property type="term" value="P:tRNA wobble base 5-methoxycarbonylmethyl-2-thiouridinylation"/>
    <property type="evidence" value="ECO:0007669"/>
    <property type="project" value="EnsemblFungi"/>
</dbReference>
<comment type="pathway">
    <text evidence="1">tRNA modification; 5-methoxycarbonylmethyl-2-thiouridine-tRNA biosynthesis.</text>
</comment>
<protein>
    <recommendedName>
        <fullName evidence="5 6">Elongator complex protein 1</fullName>
    </recommendedName>
</protein>
<evidence type="ECO:0000259" key="12">
    <source>
        <dbReference type="Pfam" id="PF23936"/>
    </source>
</evidence>
<comment type="caution">
    <text evidence="13">The sequence shown here is derived from an EMBL/GenBank/DDBJ whole genome shotgun (WGS) entry which is preliminary data.</text>
</comment>
<evidence type="ECO:0000313" key="13">
    <source>
        <dbReference type="EMBL" id="ORY90584.1"/>
    </source>
</evidence>
<dbReference type="Pfam" id="PF23797">
    <property type="entry name" value="Beta-prop_ELP1_2nd"/>
    <property type="match status" value="1"/>
</dbReference>
<reference evidence="13 14" key="1">
    <citation type="submission" date="2016-07" db="EMBL/GenBank/DDBJ databases">
        <title>Pervasive Adenine N6-methylation of Active Genes in Fungi.</title>
        <authorList>
            <consortium name="DOE Joint Genome Institute"/>
            <person name="Mondo S.J."/>
            <person name="Dannebaum R.O."/>
            <person name="Kuo R.C."/>
            <person name="Labutti K."/>
            <person name="Haridas S."/>
            <person name="Kuo A."/>
            <person name="Salamov A."/>
            <person name="Ahrendt S.R."/>
            <person name="Lipzen A."/>
            <person name="Sullivan W."/>
            <person name="Andreopoulos W.B."/>
            <person name="Clum A."/>
            <person name="Lindquist E."/>
            <person name="Daum C."/>
            <person name="Ramamoorthy G.K."/>
            <person name="Gryganskyi A."/>
            <person name="Culley D."/>
            <person name="Magnuson J.K."/>
            <person name="James T.Y."/>
            <person name="O'Malley M.A."/>
            <person name="Stajich J.E."/>
            <person name="Spatafora J.W."/>
            <person name="Visel A."/>
            <person name="Grigoriev I.V."/>
        </authorList>
    </citation>
    <scope>NUCLEOTIDE SEQUENCE [LARGE SCALE GENOMIC DNA]</scope>
    <source>
        <strain evidence="13 14">NRRL 2496</strain>
    </source>
</reference>
<feature type="region of interest" description="Disordered" evidence="7">
    <location>
        <begin position="1155"/>
        <end position="1179"/>
    </location>
</feature>
<keyword evidence="3 6" id="KW-0963">Cytoplasm</keyword>
<dbReference type="GO" id="GO:0005829">
    <property type="term" value="C:cytosol"/>
    <property type="evidence" value="ECO:0007669"/>
    <property type="project" value="TreeGrafter"/>
</dbReference>
<organism evidence="13 14">
    <name type="scientific">Syncephalastrum racemosum</name>
    <name type="common">Filamentous fungus</name>
    <dbReference type="NCBI Taxonomy" id="13706"/>
    <lineage>
        <taxon>Eukaryota</taxon>
        <taxon>Fungi</taxon>
        <taxon>Fungi incertae sedis</taxon>
        <taxon>Mucoromycota</taxon>
        <taxon>Mucoromycotina</taxon>
        <taxon>Mucoromycetes</taxon>
        <taxon>Mucorales</taxon>
        <taxon>Syncephalastraceae</taxon>
        <taxon>Syncephalastrum</taxon>
    </lineage>
</organism>
<evidence type="ECO:0000256" key="3">
    <source>
        <dbReference type="ARBA" id="ARBA00022490"/>
    </source>
</evidence>
<dbReference type="InterPro" id="IPR056167">
    <property type="entry name" value="A-sol_ELP1"/>
</dbReference>
<evidence type="ECO:0000259" key="11">
    <source>
        <dbReference type="Pfam" id="PF23925"/>
    </source>
</evidence>
<feature type="domain" description="ELP1 three-helical bundle" evidence="12">
    <location>
        <begin position="1073"/>
        <end position="1245"/>
    </location>
</feature>
<proteinExistence type="inferred from homology"/>
<dbReference type="FunCoup" id="A0A1X2H0S3">
    <property type="interactions" value="533"/>
</dbReference>
<evidence type="ECO:0000259" key="10">
    <source>
        <dbReference type="Pfam" id="PF23878"/>
    </source>
</evidence>
<dbReference type="Proteomes" id="UP000242180">
    <property type="component" value="Unassembled WGS sequence"/>
</dbReference>
<feature type="domain" description="ELP1 N-terminal second beta-propeller" evidence="9">
    <location>
        <begin position="402"/>
        <end position="673"/>
    </location>
</feature>
<feature type="compositionally biased region" description="Basic residues" evidence="7">
    <location>
        <begin position="1161"/>
        <end position="1179"/>
    </location>
</feature>
<dbReference type="GO" id="GO:0000049">
    <property type="term" value="F:tRNA binding"/>
    <property type="evidence" value="ECO:0007669"/>
    <property type="project" value="TreeGrafter"/>
</dbReference>
<dbReference type="InterPro" id="IPR056166">
    <property type="entry name" value="TPR_ELP1"/>
</dbReference>
<sequence>MRSLALLTHACTTIAPSPWRSRAKIACNPETSTVFVAYEDSTAIVHVAASGLVPDDPFAFVEIAQFPIETVQAQEEQLVDFTFLSDQQVACLSTRAGEIVLVSLDKFQSGDEPTEVIGNVESGILAMAWSPDQDLVIIVTGEKNVLEMTQDFETITEFPMHVEDEGEGVQHSVGWGRKETQFHGSAGKQAALAKVDTSKFTTSEDDDGRPRIAWRGDGSYFTCSDLDPQKDARVIRIYNREGTLQNTSEPVDKLEHVLDWRPSGNLIVSSQRLPHRHNIVFIERNGLRHGEFTLRGVTEDHKLLEVSWNADSTVLAVWLEMRTDTGKRTKTLQLWTSNNYHWYLKQHIICHNDDINGFQWDAEVPLRLHLTTHSGKYHQYGFAWDVLTSTSLSEQNSSYVAVIDGNLVRLTPFMYQNVPPPMCALELAIDGEAQQVAFGPDPAGTQLAVATNDAITLYELPPRGHGETKTLADITFADIFTATGADTTPRQMQWIAQDRLAFLQYDPMSETDVLSVLSFTSDTLNVSASCPIKNAGRLYYNAHTQDFLVETTAGVLLEVRLDMNTDDLRTANKGSFPEFCPWIATARVGRAEPLMSVTIGLTERSKLYANERLLSSNCTSFFLRSDWLVFTTTSHTARFIPLDVDFEDFKLSDEEPDAHDESHRRVERGSRIVLAAQGKPSLVLQMPRGNLETIAPRAFVLAQIREDLNNLQYRSAFIACRKNRIDLNILCDENPGLFYDNVDKFIEQIPEVDHLNLFLSNLKNMDTTKTLYKSERRQRKDESAQDVDNKVNTICEAFRTLLMGIDRKKYIQSILSTYVKSSPPDLESALQLLAEIRETSVSDAEDALKYTIFLCSAESLYNVALGMYNFTLVLMVAQQAQMDPREYLPFLQELKKLDTHYQRFRIDDHLKRHAKALKNLSQAGDERFDELISYMQQHALYMVALEQYANKPDQKKIILNAYGDYLSEANDFAEAALAYKLAEEPAKALNAYRLAENWREAFALAQQLNYAENDIQNLAADLLEQLKDKRRYQEAGVIAADYAKDIEEAVDCLIKGNHWQEAIRVSYVHQRPDLIETHVKPGLLEGCTQFEEDIDEMTTQFNKQQPRLKELRATKPEQNPDLPPDESLDNIDMFSDTTSMYSQFTRYTQATSRVSTVSSKSSKKSSKLRRREERKRHRGKKGTVFEEEYIVQSLKKLYERANSMQNDVGELLRALVPFGFTSEAKVIQDKFGSFMEKLEPEVDTIFVPLQLAAGRYVPPEEADQYKEPVQIEKPKMETVRWKLDLLL</sequence>
<dbReference type="InterPro" id="IPR056169">
    <property type="entry name" value="HB_ELP1"/>
</dbReference>
<accession>A0A1X2H0S3</accession>
<name>A0A1X2H0S3_SYNRA</name>
<keyword evidence="4" id="KW-0819">tRNA processing</keyword>
<dbReference type="Pfam" id="PF23925">
    <property type="entry name" value="A-sol_ELP1"/>
    <property type="match status" value="1"/>
</dbReference>
<comment type="function">
    <text evidence="6">Component of the elongator complex which is required for multiple tRNA modifications, including mcm5U (5-methoxycarbonylmethyl uridine), mcm5s2U (5-methoxycarbonylmethyl-2-thiouridine), and ncm5U (5-carbamoylmethyl uridine). The elongator complex catalyzes formation of carboxymethyluridine in the wobble base at position 34 in tRNAs.</text>
</comment>
<dbReference type="Pfam" id="PF23878">
    <property type="entry name" value="TPR_ELP1"/>
    <property type="match status" value="1"/>
</dbReference>
<evidence type="ECO:0000256" key="2">
    <source>
        <dbReference type="ARBA" id="ARBA00006086"/>
    </source>
</evidence>
<dbReference type="InterPro" id="IPR015943">
    <property type="entry name" value="WD40/YVTN_repeat-like_dom_sf"/>
</dbReference>
<dbReference type="InterPro" id="IPR056164">
    <property type="entry name" value="Beta-prop_ELP1_1st"/>
</dbReference>
<keyword evidence="14" id="KW-1185">Reference proteome</keyword>
<gene>
    <name evidence="13" type="ORF">BCR43DRAFT_559060</name>
</gene>
<feature type="region of interest" description="Disordered" evidence="7">
    <location>
        <begin position="1110"/>
        <end position="1129"/>
    </location>
</feature>
<evidence type="ECO:0000256" key="1">
    <source>
        <dbReference type="ARBA" id="ARBA00005043"/>
    </source>
</evidence>
<dbReference type="OMA" id="WRESLYC"/>
<evidence type="ECO:0000259" key="8">
    <source>
        <dbReference type="Pfam" id="PF04762"/>
    </source>
</evidence>
<keyword evidence="6" id="KW-0539">Nucleus</keyword>
<comment type="subcellular location">
    <subcellularLocation>
        <location evidence="6">Cytoplasm</location>
    </subcellularLocation>
    <subcellularLocation>
        <location evidence="6">Nucleus</location>
    </subcellularLocation>
</comment>
<evidence type="ECO:0000259" key="9">
    <source>
        <dbReference type="Pfam" id="PF23797"/>
    </source>
</evidence>
<feature type="domain" description="ELP1 alpha-solenoid" evidence="11">
    <location>
        <begin position="697"/>
        <end position="894"/>
    </location>
</feature>
<evidence type="ECO:0000256" key="4">
    <source>
        <dbReference type="ARBA" id="ARBA00022694"/>
    </source>
</evidence>
<dbReference type="UniPathway" id="UPA00988"/>
<evidence type="ECO:0000256" key="6">
    <source>
        <dbReference type="PIRNR" id="PIRNR017233"/>
    </source>
</evidence>
<feature type="domain" description="ELP1 TPR" evidence="10">
    <location>
        <begin position="901"/>
        <end position="1064"/>
    </location>
</feature>
<dbReference type="GO" id="GO:0140018">
    <property type="term" value="P:regulation of cytoplasmic translational fidelity"/>
    <property type="evidence" value="ECO:0007669"/>
    <property type="project" value="EnsemblFungi"/>
</dbReference>